<feature type="domain" description="NIF system FeS cluster assembly NifU N-terminal" evidence="3">
    <location>
        <begin position="10"/>
        <end position="128"/>
    </location>
</feature>
<sequence length="167" mass="17717">MALTRLDNLYRQVILDHSSHPHHRGTLGASTYKVELNNPTCGDVIHLELAVEGETIKDLAFTGEGCSISTASASMMGDAVIGKTLTEAGELSQLFSALVQGQEVATSDRLGDASMLGGVAKFPARIKCATLAWKALEKAIKDDQGQATAGQLHHPNDTNDTSQSLDQ</sequence>
<accession>A0A242A3Y2</accession>
<proteinExistence type="inferred from homology"/>
<evidence type="ECO:0000313" key="5">
    <source>
        <dbReference type="Proteomes" id="UP000195043"/>
    </source>
</evidence>
<dbReference type="GO" id="GO:0005506">
    <property type="term" value="F:iron ion binding"/>
    <property type="evidence" value="ECO:0007669"/>
    <property type="project" value="InterPro"/>
</dbReference>
<dbReference type="CDD" id="cd06664">
    <property type="entry name" value="IscU_like"/>
    <property type="match status" value="1"/>
</dbReference>
<dbReference type="GO" id="GO:0051536">
    <property type="term" value="F:iron-sulfur cluster binding"/>
    <property type="evidence" value="ECO:0007669"/>
    <property type="project" value="InterPro"/>
</dbReference>
<dbReference type="AlphaFoldDB" id="A0A242A3Y2"/>
<keyword evidence="5" id="KW-1185">Reference proteome</keyword>
<dbReference type="InterPro" id="IPR002871">
    <property type="entry name" value="NIF_FeS_clus_asmbl_NifU_N"/>
</dbReference>
<reference evidence="4 5" key="1">
    <citation type="submission" date="2017-05" db="EMBL/GenBank/DDBJ databases">
        <title>The Genome Sequence of Enterococcus sp. 8G7_MSG3316.</title>
        <authorList>
            <consortium name="The Broad Institute Genomics Platform"/>
            <consortium name="The Broad Institute Genomic Center for Infectious Diseases"/>
            <person name="Earl A."/>
            <person name="Manson A."/>
            <person name="Schwartman J."/>
            <person name="Gilmore M."/>
            <person name="Abouelleil A."/>
            <person name="Cao P."/>
            <person name="Chapman S."/>
            <person name="Cusick C."/>
            <person name="Shea T."/>
            <person name="Young S."/>
            <person name="Neafsey D."/>
            <person name="Nusbaum C."/>
            <person name="Birren B."/>
        </authorList>
    </citation>
    <scope>NUCLEOTIDE SEQUENCE [LARGE SCALE GENOMIC DNA]</scope>
    <source>
        <strain evidence="4 5">8G7_MSG3316</strain>
    </source>
</reference>
<dbReference type="STRING" id="1834191.A5886_000511"/>
<feature type="region of interest" description="Disordered" evidence="2">
    <location>
        <begin position="145"/>
        <end position="167"/>
    </location>
</feature>
<dbReference type="Gene3D" id="3.90.1010.10">
    <property type="match status" value="1"/>
</dbReference>
<dbReference type="Proteomes" id="UP000195043">
    <property type="component" value="Unassembled WGS sequence"/>
</dbReference>
<dbReference type="RefSeq" id="WP_086273501.1">
    <property type="nucleotide sequence ID" value="NZ_NGKU01000001.1"/>
</dbReference>
<evidence type="ECO:0000313" key="4">
    <source>
        <dbReference type="EMBL" id="OTN75441.1"/>
    </source>
</evidence>
<evidence type="ECO:0000256" key="1">
    <source>
        <dbReference type="ARBA" id="ARBA00006420"/>
    </source>
</evidence>
<dbReference type="FunFam" id="3.90.1010.10:FF:000002">
    <property type="entry name" value="Iron-sulfur cluster assembly scaffold protein NifU"/>
    <property type="match status" value="1"/>
</dbReference>
<comment type="caution">
    <text evidence="4">The sequence shown here is derived from an EMBL/GenBank/DDBJ whole genome shotgun (WGS) entry which is preliminary data.</text>
</comment>
<dbReference type="NCBIfam" id="TIGR01994">
    <property type="entry name" value="SUF_scaf_2"/>
    <property type="match status" value="1"/>
</dbReference>
<protein>
    <submittedName>
        <fullName evidence="4">NifU family SUF system FeS assembly protein</fullName>
    </submittedName>
</protein>
<evidence type="ECO:0000259" key="3">
    <source>
        <dbReference type="Pfam" id="PF01592"/>
    </source>
</evidence>
<dbReference type="PANTHER" id="PTHR10093">
    <property type="entry name" value="IRON-SULFUR CLUSTER ASSEMBLY ENZYME NIFU HOMOLOG"/>
    <property type="match status" value="1"/>
</dbReference>
<evidence type="ECO:0000256" key="2">
    <source>
        <dbReference type="SAM" id="MobiDB-lite"/>
    </source>
</evidence>
<dbReference type="SUPFAM" id="SSF82649">
    <property type="entry name" value="SufE/NifU"/>
    <property type="match status" value="1"/>
</dbReference>
<organism evidence="4 5">
    <name type="scientific">Candidatus Enterococcus testudinis</name>
    <dbReference type="NCBI Taxonomy" id="1834191"/>
    <lineage>
        <taxon>Bacteria</taxon>
        <taxon>Bacillati</taxon>
        <taxon>Bacillota</taxon>
        <taxon>Bacilli</taxon>
        <taxon>Lactobacillales</taxon>
        <taxon>Enterococcaceae</taxon>
        <taxon>Enterococcus</taxon>
    </lineage>
</organism>
<name>A0A242A3Y2_9ENTE</name>
<dbReference type="OrthoDB" id="9804157at2"/>
<gene>
    <name evidence="4" type="ORF">A5886_000511</name>
</gene>
<dbReference type="Pfam" id="PF01592">
    <property type="entry name" value="NifU_N"/>
    <property type="match status" value="1"/>
</dbReference>
<feature type="compositionally biased region" description="Polar residues" evidence="2">
    <location>
        <begin position="158"/>
        <end position="167"/>
    </location>
</feature>
<dbReference type="EMBL" id="NGKU01000001">
    <property type="protein sequence ID" value="OTN75441.1"/>
    <property type="molecule type" value="Genomic_DNA"/>
</dbReference>
<dbReference type="GO" id="GO:0016226">
    <property type="term" value="P:iron-sulfur cluster assembly"/>
    <property type="evidence" value="ECO:0007669"/>
    <property type="project" value="InterPro"/>
</dbReference>
<comment type="similarity">
    <text evidence="1">Belongs to the NifU family.</text>
</comment>